<dbReference type="AlphaFoldDB" id="A0A0K1Q0G5"/>
<dbReference type="KEGG" id="llu:AKJ09_05891"/>
<protein>
    <submittedName>
        <fullName evidence="1">Uncharacterized protein</fullName>
    </submittedName>
</protein>
<dbReference type="STRING" id="1391654.AKJ09_05891"/>
<reference evidence="1 2" key="1">
    <citation type="submission" date="2015-08" db="EMBL/GenBank/DDBJ databases">
        <authorList>
            <person name="Babu N.S."/>
            <person name="Beckwith C.J."/>
            <person name="Beseler K.G."/>
            <person name="Brison A."/>
            <person name="Carone J.V."/>
            <person name="Caskin T.P."/>
            <person name="Diamond M."/>
            <person name="Durham M.E."/>
            <person name="Foxe J.M."/>
            <person name="Go M."/>
            <person name="Henderson B.A."/>
            <person name="Jones I.B."/>
            <person name="McGettigan J.A."/>
            <person name="Micheletti S.J."/>
            <person name="Nasrallah M.E."/>
            <person name="Ortiz D."/>
            <person name="Piller C.R."/>
            <person name="Privatt S.R."/>
            <person name="Schneider S.L."/>
            <person name="Sharp S."/>
            <person name="Smith T.C."/>
            <person name="Stanton J.D."/>
            <person name="Ullery H.E."/>
            <person name="Wilson R.J."/>
            <person name="Serrano M.G."/>
            <person name="Buck G."/>
            <person name="Lee V."/>
            <person name="Wang Y."/>
            <person name="Carvalho R."/>
            <person name="Voegtly L."/>
            <person name="Shi R."/>
            <person name="Duckworth R."/>
            <person name="Johnson A."/>
            <person name="Loviza R."/>
            <person name="Walstead R."/>
            <person name="Shah Z."/>
            <person name="Kiflezghi M."/>
            <person name="Wade K."/>
            <person name="Ball S.L."/>
            <person name="Bradley K.W."/>
            <person name="Asai D.J."/>
            <person name="Bowman C.A."/>
            <person name="Russell D.A."/>
            <person name="Pope W.H."/>
            <person name="Jacobs-Sera D."/>
            <person name="Hendrix R.W."/>
            <person name="Hatfull G.F."/>
        </authorList>
    </citation>
    <scope>NUCLEOTIDE SEQUENCE [LARGE SCALE GENOMIC DNA]</scope>
    <source>
        <strain evidence="1 2">DSM 27648</strain>
    </source>
</reference>
<dbReference type="Proteomes" id="UP000064967">
    <property type="component" value="Chromosome"/>
</dbReference>
<evidence type="ECO:0000313" key="1">
    <source>
        <dbReference type="EMBL" id="AKU99227.1"/>
    </source>
</evidence>
<keyword evidence="2" id="KW-1185">Reference proteome</keyword>
<proteinExistence type="predicted"/>
<accession>A0A0K1Q0G5</accession>
<gene>
    <name evidence="1" type="ORF">AKJ09_05891</name>
</gene>
<dbReference type="EMBL" id="CP012333">
    <property type="protein sequence ID" value="AKU99227.1"/>
    <property type="molecule type" value="Genomic_DNA"/>
</dbReference>
<organism evidence="1 2">
    <name type="scientific">Labilithrix luteola</name>
    <dbReference type="NCBI Taxonomy" id="1391654"/>
    <lineage>
        <taxon>Bacteria</taxon>
        <taxon>Pseudomonadati</taxon>
        <taxon>Myxococcota</taxon>
        <taxon>Polyangia</taxon>
        <taxon>Polyangiales</taxon>
        <taxon>Labilitrichaceae</taxon>
        <taxon>Labilithrix</taxon>
    </lineage>
</organism>
<evidence type="ECO:0000313" key="2">
    <source>
        <dbReference type="Proteomes" id="UP000064967"/>
    </source>
</evidence>
<sequence>MGSNVSTTSAYLTEAYRYPAFPRDYAVWVTRPRQGRFVKRGGSAERRFRAHVARPGARLPALAAWPAGAGPHRRPAFPENPA</sequence>
<name>A0A0K1Q0G5_9BACT</name>